<sequence>MSGKRIKHIVIFTLKYDMDLEESQAFLRDSEAALTAIPYVERFEVFRQVSNKTDYDFGFSMEFADLAAYEAYSSHPDHVAYVKNLWNEEVLRFLEIDFETTA</sequence>
<keyword evidence="3" id="KW-1185">Reference proteome</keyword>
<dbReference type="Pfam" id="PF07876">
    <property type="entry name" value="Dabb"/>
    <property type="match status" value="1"/>
</dbReference>
<evidence type="ECO:0000259" key="1">
    <source>
        <dbReference type="PROSITE" id="PS51502"/>
    </source>
</evidence>
<accession>A0A2W1P3S1</accession>
<protein>
    <submittedName>
        <fullName evidence="2">Dabb family protein</fullName>
    </submittedName>
</protein>
<name>A0A2W1P3S1_PAEXE</name>
<feature type="domain" description="Stress-response A/B barrel" evidence="1">
    <location>
        <begin position="6"/>
        <end position="98"/>
    </location>
</feature>
<dbReference type="RefSeq" id="WP_089198134.1">
    <property type="nucleotide sequence ID" value="NZ_NHRJ02000001.1"/>
</dbReference>
<dbReference type="InterPro" id="IPR013097">
    <property type="entry name" value="Dabb"/>
</dbReference>
<comment type="caution">
    <text evidence="2">The sequence shown here is derived from an EMBL/GenBank/DDBJ whole genome shotgun (WGS) entry which is preliminary data.</text>
</comment>
<dbReference type="SUPFAM" id="SSF54909">
    <property type="entry name" value="Dimeric alpha+beta barrel"/>
    <property type="match status" value="1"/>
</dbReference>
<dbReference type="OrthoDB" id="9808130at2"/>
<dbReference type="SMART" id="SM00886">
    <property type="entry name" value="Dabb"/>
    <property type="match status" value="1"/>
</dbReference>
<dbReference type="PROSITE" id="PS51502">
    <property type="entry name" value="S_R_A_B_BARREL"/>
    <property type="match status" value="1"/>
</dbReference>
<dbReference type="EMBL" id="NHRJ02000001">
    <property type="protein sequence ID" value="PZE22362.1"/>
    <property type="molecule type" value="Genomic_DNA"/>
</dbReference>
<organism evidence="2 3">
    <name type="scientific">Paenibacillus xerothermodurans</name>
    <dbReference type="NCBI Taxonomy" id="1977292"/>
    <lineage>
        <taxon>Bacteria</taxon>
        <taxon>Bacillati</taxon>
        <taxon>Bacillota</taxon>
        <taxon>Bacilli</taxon>
        <taxon>Bacillales</taxon>
        <taxon>Paenibacillaceae</taxon>
        <taxon>Paenibacillus</taxon>
    </lineage>
</organism>
<dbReference type="InterPro" id="IPR011008">
    <property type="entry name" value="Dimeric_a/b-barrel"/>
</dbReference>
<dbReference type="AlphaFoldDB" id="A0A2W1P3S1"/>
<dbReference type="Proteomes" id="UP000214746">
    <property type="component" value="Unassembled WGS sequence"/>
</dbReference>
<dbReference type="Gene3D" id="3.30.70.100">
    <property type="match status" value="1"/>
</dbReference>
<proteinExistence type="predicted"/>
<reference evidence="2" key="1">
    <citation type="submission" date="2018-06" db="EMBL/GenBank/DDBJ databases">
        <title>Paenibacillus xerothermodurans sp. nov. an extremely dry heat resistant spore forming bacterium isolated from the soil of Cape Canaveral, Florida.</title>
        <authorList>
            <person name="Seuylemezian A."/>
            <person name="Kaur N."/>
            <person name="Patil P."/>
            <person name="Patil P."/>
            <person name="Mayilraj S."/>
            <person name="Vaishampayan P."/>
        </authorList>
    </citation>
    <scope>NUCLEOTIDE SEQUENCE [LARGE SCALE GENOMIC DNA]</scope>
    <source>
        <strain evidence="2">ATCC 27380</strain>
    </source>
</reference>
<evidence type="ECO:0000313" key="2">
    <source>
        <dbReference type="EMBL" id="PZE22362.1"/>
    </source>
</evidence>
<evidence type="ECO:0000313" key="3">
    <source>
        <dbReference type="Proteomes" id="UP000214746"/>
    </source>
</evidence>
<gene>
    <name evidence="2" type="ORF">CBW46_000820</name>
</gene>